<reference evidence="2 3" key="1">
    <citation type="submission" date="2021-02" db="EMBL/GenBank/DDBJ databases">
        <title>Genome assembly of Pseudopithomyces chartarum.</title>
        <authorList>
            <person name="Jauregui R."/>
            <person name="Singh J."/>
            <person name="Voisey C."/>
        </authorList>
    </citation>
    <scope>NUCLEOTIDE SEQUENCE [LARGE SCALE GENOMIC DNA]</scope>
    <source>
        <strain evidence="2 3">AGR01</strain>
    </source>
</reference>
<dbReference type="AlphaFoldDB" id="A0AAN6RG10"/>
<evidence type="ECO:0000256" key="1">
    <source>
        <dbReference type="SAM" id="SignalP"/>
    </source>
</evidence>
<feature type="signal peptide" evidence="1">
    <location>
        <begin position="1"/>
        <end position="17"/>
    </location>
</feature>
<keyword evidence="3" id="KW-1185">Reference proteome</keyword>
<dbReference type="EMBL" id="WVTA01000010">
    <property type="protein sequence ID" value="KAK3203930.1"/>
    <property type="molecule type" value="Genomic_DNA"/>
</dbReference>
<evidence type="ECO:0000313" key="2">
    <source>
        <dbReference type="EMBL" id="KAK3203930.1"/>
    </source>
</evidence>
<protein>
    <submittedName>
        <fullName evidence="2">Uncharacterized protein</fullName>
    </submittedName>
</protein>
<dbReference type="Proteomes" id="UP001280581">
    <property type="component" value="Unassembled WGS sequence"/>
</dbReference>
<sequence length="109" mass="11438">MQFSSLMFVSLAGCAAAICPGFNYGIGNVEPGPLGNDWKVYDDSCNVVDGLLTTENPCDSGVFGCTPDPITFNSYKNSFSGLVYACRPDPNSGSCGDDVISVCCRNDGN</sequence>
<accession>A0AAN6RG10</accession>
<gene>
    <name evidence="2" type="ORF">GRF29_106g1005688</name>
</gene>
<comment type="caution">
    <text evidence="2">The sequence shown here is derived from an EMBL/GenBank/DDBJ whole genome shotgun (WGS) entry which is preliminary data.</text>
</comment>
<evidence type="ECO:0000313" key="3">
    <source>
        <dbReference type="Proteomes" id="UP001280581"/>
    </source>
</evidence>
<keyword evidence="1" id="KW-0732">Signal</keyword>
<feature type="chain" id="PRO_5042910077" evidence="1">
    <location>
        <begin position="18"/>
        <end position="109"/>
    </location>
</feature>
<name>A0AAN6RG10_9PLEO</name>
<organism evidence="2 3">
    <name type="scientific">Pseudopithomyces chartarum</name>
    <dbReference type="NCBI Taxonomy" id="1892770"/>
    <lineage>
        <taxon>Eukaryota</taxon>
        <taxon>Fungi</taxon>
        <taxon>Dikarya</taxon>
        <taxon>Ascomycota</taxon>
        <taxon>Pezizomycotina</taxon>
        <taxon>Dothideomycetes</taxon>
        <taxon>Pleosporomycetidae</taxon>
        <taxon>Pleosporales</taxon>
        <taxon>Massarineae</taxon>
        <taxon>Didymosphaeriaceae</taxon>
        <taxon>Pseudopithomyces</taxon>
    </lineage>
</organism>
<proteinExistence type="predicted"/>